<keyword evidence="4" id="KW-0560">Oxidoreductase</keyword>
<keyword evidence="12" id="KW-1185">Reference proteome</keyword>
<name>A0A918VT40_9GAMM</name>
<dbReference type="Gene3D" id="1.10.760.10">
    <property type="entry name" value="Cytochrome c-like domain"/>
    <property type="match status" value="1"/>
</dbReference>
<dbReference type="GO" id="GO:0016788">
    <property type="term" value="F:hydrolase activity, acting on ester bonds"/>
    <property type="evidence" value="ECO:0007669"/>
    <property type="project" value="UniProtKB-ARBA"/>
</dbReference>
<reference evidence="11" key="2">
    <citation type="submission" date="2020-09" db="EMBL/GenBank/DDBJ databases">
        <authorList>
            <person name="Sun Q."/>
            <person name="Kim S."/>
        </authorList>
    </citation>
    <scope>NUCLEOTIDE SEQUENCE</scope>
    <source>
        <strain evidence="11">KCTC 12711</strain>
    </source>
</reference>
<comment type="caution">
    <text evidence="11">The sequence shown here is derived from an EMBL/GenBank/DDBJ whole genome shotgun (WGS) entry which is preliminary data.</text>
</comment>
<keyword evidence="5 6" id="KW-0408">Iron</keyword>
<feature type="domain" description="Cytochrome c" evidence="10">
    <location>
        <begin position="1153"/>
        <end position="1254"/>
    </location>
</feature>
<dbReference type="InterPro" id="IPR015943">
    <property type="entry name" value="WD40/YVTN_repeat-like_dom_sf"/>
</dbReference>
<dbReference type="PANTHER" id="PTHR30600:SF10">
    <property type="entry name" value="BLL6722 PROTEIN"/>
    <property type="match status" value="1"/>
</dbReference>
<evidence type="ECO:0000256" key="7">
    <source>
        <dbReference type="SAM" id="MobiDB-lite"/>
    </source>
</evidence>
<dbReference type="SUPFAM" id="SSF51004">
    <property type="entry name" value="C-terminal (heme d1) domain of cytochrome cd1-nitrite reductase"/>
    <property type="match status" value="1"/>
</dbReference>
<dbReference type="InterPro" id="IPR032812">
    <property type="entry name" value="SbsA_Ig"/>
</dbReference>
<gene>
    <name evidence="11" type="ORF">GCM10008090_33160</name>
</gene>
<evidence type="ECO:0000256" key="3">
    <source>
        <dbReference type="ARBA" id="ARBA00022729"/>
    </source>
</evidence>
<evidence type="ECO:0000256" key="4">
    <source>
        <dbReference type="ARBA" id="ARBA00023002"/>
    </source>
</evidence>
<dbReference type="RefSeq" id="WP_189402834.1">
    <property type="nucleotide sequence ID" value="NZ_BMXA01000009.1"/>
</dbReference>
<feature type="chain" id="PRO_5036903531" evidence="8">
    <location>
        <begin position="20"/>
        <end position="1645"/>
    </location>
</feature>
<dbReference type="Pfam" id="PF00041">
    <property type="entry name" value="fn3"/>
    <property type="match status" value="1"/>
</dbReference>
<dbReference type="PANTHER" id="PTHR30600">
    <property type="entry name" value="CYTOCHROME C PEROXIDASE-RELATED"/>
    <property type="match status" value="1"/>
</dbReference>
<feature type="domain" description="Cytochrome c" evidence="10">
    <location>
        <begin position="1011"/>
        <end position="1135"/>
    </location>
</feature>
<dbReference type="Gene3D" id="2.130.10.10">
    <property type="entry name" value="YVTN repeat-like/Quinoprotein amine dehydrogenase"/>
    <property type="match status" value="1"/>
</dbReference>
<sequence length="1645" mass="181025">MNKAAAILVLLIFSSSSFAASYPPNRDYGSEGDFIIKRGTERGRTANLSIVGPLLVNLPEGPGSTSVGVEWRWKDTVWDISNLLDPQLIREISCETCGGGQPIGAHGTVTRFYEGESYLYTRGGSEEDPGAYMTYNPNGVDSNAQADTKDLYTFGREAFNYTMMFSPYFVRTFWDYGSAPGGDLTIRNADHFVYEGHPDHNPEDYSESEPWWTGVPYVSWDHLSESGGVTGFGSWLGNLLVMASDQRSTGIAIYDTAGFKQGIKPRLLSSFQPRLTEPDGNMVGIGGYWAEPYGTNKMVWAARQRETEPRRNYPAMFVVDFTDPTNPELTCELYFDKDKNDPTDGDESSDPMYVNFQDQYAYVDHFRVDIDRCEQAYADDVISDQEFQDIVFRFDDIQNGCDGSQYFRPLGQVGILGGYDWGVTDSEITYSGGSMTNMQWHVNQNGVGFNPVINKGTGHSIISTTHGESAGNTLAVGDTIRNIVTGALYTLQSRQRNENINEQGMCFFVTSDQPDTTAPYVSGHRPLDGQVNYPIDGLIHFHIPETLRTETAVDAVTVTQLDNAGDVVTEISFRQQKNHTGTISIWPDSELLEDTTYRVDIVGIQDFMGNTMLPYSFSFTTGEEVSDGGPVDPGDDDPAPTYPGTPYYPNQSSQLSCRPESEDNNLWVVNPDNDSVTVIDTTLDATTQRLSSSVTEELYLNYENPTSITRVGELYAITFRRDDKIVFYDAITRNPVFSLDSGHGSQPIASLSSDEFLYVALYGSGEVIKIDVANRAIDARLFVGPTPNAMAMTGNRLLVTRQISATDYAEVYDVNTSRDMTLTRTIRVNKVTVQDDIDHGSGVPNLLSGIVITPDGQEALVSAVKSNTDRGLTRSGEPLDDDNTVRPMLIRLDLVNNRDANVDPFTREGTIDFDNAADPSAVTFLVSGQDRVVSLQGNNLVKVDNATRNTGALFPAGSAPQSMCTTLRTLYVKDFTGRTVSAIDVAEYLHDGNINPRVVTINTVSDELMTAEQLRGKQVFYHSSMPEMGPEGYMSCSSCHVDSGGDGRVWDISALGEGLRNTLSLNGTSGTRFGNLHWSSNFDEVQDFELQIEQLNAGTGLIDGVTFTGQSPLDFATSNRSPDLDALAAYVASLGKKTVSRSPYRTYVGELTPAALRGQIEFNERGCASCHSGNAFRDGRSHDVGTITSDSGSRLGGLLTAIRTPSLIELWQSAPYFHDGSAATLSDVFDRGAHQQSFSGTQEADLITFISSIDRDMYIDDDEVFAPGSDTQPPTAPTGLNADTVTSNSVTFSWNAASDNVGVSRYAVFVNGSEVSSSTTTSASINSLDPSTTYSLTVMAIDEADNRSAVSMALSVTTLEEASNLDQVTYFVFGHSLFNHGEKNAGYWLGLLAQASNTIAGGNGQFGQLSYTSIPPNPDAVFDYPTNNTDENPWPWWATDGFGGRDYTHTLFMPSNFEQEYLTPNQYLSDTYRVLDFVEQEEPSTDIMLYMHWPEPSMLGIMVQNGNQMSDNDFATYNQYTSTGHYYDWHVEYQNLIAAQRPDYNVRTIPVGPIIADIITNEPYMNGVSFEQLYEDDAPHGVPTVYFLAAMICYRAMYQQNPSLSYNPPASDLLPQVVNNYANLVSYIESRLAYYDSLPGALKVY</sequence>
<evidence type="ECO:0000256" key="5">
    <source>
        <dbReference type="ARBA" id="ARBA00023004"/>
    </source>
</evidence>
<dbReference type="InterPro" id="IPR051395">
    <property type="entry name" value="Cytochrome_c_Peroxidase/MauG"/>
</dbReference>
<organism evidence="11 12">
    <name type="scientific">Arenicella chitinivorans</name>
    <dbReference type="NCBI Taxonomy" id="1329800"/>
    <lineage>
        <taxon>Bacteria</taxon>
        <taxon>Pseudomonadati</taxon>
        <taxon>Pseudomonadota</taxon>
        <taxon>Gammaproteobacteria</taxon>
        <taxon>Arenicellales</taxon>
        <taxon>Arenicellaceae</taxon>
        <taxon>Arenicella</taxon>
    </lineage>
</organism>
<dbReference type="PROSITE" id="PS50853">
    <property type="entry name" value="FN3"/>
    <property type="match status" value="1"/>
</dbReference>
<dbReference type="InterPro" id="IPR036909">
    <property type="entry name" value="Cyt_c-like_dom_sf"/>
</dbReference>
<evidence type="ECO:0000259" key="9">
    <source>
        <dbReference type="PROSITE" id="PS50853"/>
    </source>
</evidence>
<keyword evidence="1 6" id="KW-0349">Heme</keyword>
<dbReference type="InterPro" id="IPR036116">
    <property type="entry name" value="FN3_sf"/>
</dbReference>
<evidence type="ECO:0000256" key="2">
    <source>
        <dbReference type="ARBA" id="ARBA00022723"/>
    </source>
</evidence>
<dbReference type="PROSITE" id="PS51007">
    <property type="entry name" value="CYTC"/>
    <property type="match status" value="2"/>
</dbReference>
<reference evidence="11" key="1">
    <citation type="journal article" date="2014" name="Int. J. Syst. Evol. Microbiol.">
        <title>Complete genome sequence of Corynebacterium casei LMG S-19264T (=DSM 44701T), isolated from a smear-ripened cheese.</title>
        <authorList>
            <consortium name="US DOE Joint Genome Institute (JGI-PGF)"/>
            <person name="Walter F."/>
            <person name="Albersmeier A."/>
            <person name="Kalinowski J."/>
            <person name="Ruckert C."/>
        </authorList>
    </citation>
    <scope>NUCLEOTIDE SEQUENCE</scope>
    <source>
        <strain evidence="11">KCTC 12711</strain>
    </source>
</reference>
<proteinExistence type="predicted"/>
<feature type="domain" description="Fibronectin type-III" evidence="9">
    <location>
        <begin position="1276"/>
        <end position="1361"/>
    </location>
</feature>
<dbReference type="InterPro" id="IPR036514">
    <property type="entry name" value="SGNH_hydro_sf"/>
</dbReference>
<dbReference type="Pfam" id="PF13205">
    <property type="entry name" value="Big_5"/>
    <property type="match status" value="1"/>
</dbReference>
<dbReference type="CDD" id="cd00063">
    <property type="entry name" value="FN3"/>
    <property type="match status" value="1"/>
</dbReference>
<dbReference type="InterPro" id="IPR013783">
    <property type="entry name" value="Ig-like_fold"/>
</dbReference>
<feature type="region of interest" description="Disordered" evidence="7">
    <location>
        <begin position="621"/>
        <end position="663"/>
    </location>
</feature>
<evidence type="ECO:0000256" key="8">
    <source>
        <dbReference type="SAM" id="SignalP"/>
    </source>
</evidence>
<keyword evidence="2 6" id="KW-0479">Metal-binding</keyword>
<protein>
    <submittedName>
        <fullName evidence="11">Uncharacterized protein</fullName>
    </submittedName>
</protein>
<accession>A0A918VT40</accession>
<dbReference type="Proteomes" id="UP000614811">
    <property type="component" value="Unassembled WGS sequence"/>
</dbReference>
<dbReference type="Gene3D" id="3.40.50.1110">
    <property type="entry name" value="SGNH hydrolase"/>
    <property type="match status" value="1"/>
</dbReference>
<dbReference type="InterPro" id="IPR011048">
    <property type="entry name" value="Haem_d1_sf"/>
</dbReference>
<dbReference type="GO" id="GO:0046872">
    <property type="term" value="F:metal ion binding"/>
    <property type="evidence" value="ECO:0007669"/>
    <property type="project" value="UniProtKB-KW"/>
</dbReference>
<dbReference type="GO" id="GO:0020037">
    <property type="term" value="F:heme binding"/>
    <property type="evidence" value="ECO:0007669"/>
    <property type="project" value="InterPro"/>
</dbReference>
<dbReference type="Gene3D" id="2.60.40.10">
    <property type="entry name" value="Immunoglobulins"/>
    <property type="match status" value="1"/>
</dbReference>
<dbReference type="GO" id="GO:0004130">
    <property type="term" value="F:cytochrome-c peroxidase activity"/>
    <property type="evidence" value="ECO:0007669"/>
    <property type="project" value="TreeGrafter"/>
</dbReference>
<dbReference type="GO" id="GO:0009055">
    <property type="term" value="F:electron transfer activity"/>
    <property type="evidence" value="ECO:0007669"/>
    <property type="project" value="InterPro"/>
</dbReference>
<keyword evidence="3 8" id="KW-0732">Signal</keyword>
<evidence type="ECO:0000256" key="6">
    <source>
        <dbReference type="PROSITE-ProRule" id="PRU00433"/>
    </source>
</evidence>
<dbReference type="SMART" id="SM00060">
    <property type="entry name" value="FN3"/>
    <property type="match status" value="1"/>
</dbReference>
<evidence type="ECO:0000259" key="10">
    <source>
        <dbReference type="PROSITE" id="PS51007"/>
    </source>
</evidence>
<evidence type="ECO:0000256" key="1">
    <source>
        <dbReference type="ARBA" id="ARBA00022617"/>
    </source>
</evidence>
<dbReference type="EMBL" id="BMXA01000009">
    <property type="protein sequence ID" value="GHA20620.1"/>
    <property type="molecule type" value="Genomic_DNA"/>
</dbReference>
<dbReference type="InterPro" id="IPR003961">
    <property type="entry name" value="FN3_dom"/>
</dbReference>
<feature type="signal peptide" evidence="8">
    <location>
        <begin position="1"/>
        <end position="19"/>
    </location>
</feature>
<dbReference type="SUPFAM" id="SSF46626">
    <property type="entry name" value="Cytochrome c"/>
    <property type="match status" value="2"/>
</dbReference>
<dbReference type="SUPFAM" id="SSF49265">
    <property type="entry name" value="Fibronectin type III"/>
    <property type="match status" value="1"/>
</dbReference>
<evidence type="ECO:0000313" key="12">
    <source>
        <dbReference type="Proteomes" id="UP000614811"/>
    </source>
</evidence>
<evidence type="ECO:0000313" key="11">
    <source>
        <dbReference type="EMBL" id="GHA20620.1"/>
    </source>
</evidence>
<dbReference type="InterPro" id="IPR009056">
    <property type="entry name" value="Cyt_c-like_dom"/>
</dbReference>